<proteinExistence type="predicted"/>
<evidence type="ECO:0000313" key="4">
    <source>
        <dbReference type="Proteomes" id="UP000651837"/>
    </source>
</evidence>
<sequence>MDLKRLKLMLKLDFSPDGHCIILFFQLDITVIKTFNFLETMNLELECLFLKAYKEGKAVHHGFS</sequence>
<organism evidence="2 3">
    <name type="scientific">Maribacter polysiphoniae</name>
    <dbReference type="NCBI Taxonomy" id="429344"/>
    <lineage>
        <taxon>Bacteria</taxon>
        <taxon>Pseudomonadati</taxon>
        <taxon>Bacteroidota</taxon>
        <taxon>Flavobacteriia</taxon>
        <taxon>Flavobacteriales</taxon>
        <taxon>Flavobacteriaceae</taxon>
        <taxon>Maribacter</taxon>
    </lineage>
</organism>
<dbReference type="EMBL" id="JACWLN010000003">
    <property type="protein sequence ID" value="MBD1260888.1"/>
    <property type="molecule type" value="Genomic_DNA"/>
</dbReference>
<reference evidence="1 4" key="2">
    <citation type="submission" date="2020-07" db="EMBL/GenBank/DDBJ databases">
        <title>The draft genome sequence of Maribacter polysiphoniae KCTC 22021.</title>
        <authorList>
            <person name="Mu L."/>
        </authorList>
    </citation>
    <scope>NUCLEOTIDE SEQUENCE [LARGE SCALE GENOMIC DNA]</scope>
    <source>
        <strain evidence="1 4">KCTC 22021</strain>
    </source>
</reference>
<evidence type="ECO:0000313" key="3">
    <source>
        <dbReference type="Proteomes" id="UP000245667"/>
    </source>
</evidence>
<reference evidence="2 3" key="1">
    <citation type="submission" date="2018-05" db="EMBL/GenBank/DDBJ databases">
        <title>Genomic Encyclopedia of Archaeal and Bacterial Type Strains, Phase II (KMG-II): from individual species to whole genera.</title>
        <authorList>
            <person name="Goeker M."/>
        </authorList>
    </citation>
    <scope>NUCLEOTIDE SEQUENCE [LARGE SCALE GENOMIC DNA]</scope>
    <source>
        <strain evidence="2 3">DSM 23514</strain>
    </source>
</reference>
<accession>A0A316E0J4</accession>
<keyword evidence="4" id="KW-1185">Reference proteome</keyword>
<dbReference type="AlphaFoldDB" id="A0A316E0J4"/>
<gene>
    <name evidence="1" type="ORF">HZY62_09850</name>
    <name evidence="2" type="ORF">LX92_01560</name>
</gene>
<dbReference type="Proteomes" id="UP000245667">
    <property type="component" value="Unassembled WGS sequence"/>
</dbReference>
<dbReference type="RefSeq" id="WP_146197814.1">
    <property type="nucleotide sequence ID" value="NZ_JACWLN010000003.1"/>
</dbReference>
<evidence type="ECO:0000313" key="1">
    <source>
        <dbReference type="EMBL" id="MBD1260888.1"/>
    </source>
</evidence>
<evidence type="ECO:0000313" key="2">
    <source>
        <dbReference type="EMBL" id="PWK23974.1"/>
    </source>
</evidence>
<dbReference type="Proteomes" id="UP000651837">
    <property type="component" value="Unassembled WGS sequence"/>
</dbReference>
<name>A0A316E0J4_9FLAO</name>
<comment type="caution">
    <text evidence="2">The sequence shown here is derived from an EMBL/GenBank/DDBJ whole genome shotgun (WGS) entry which is preliminary data.</text>
</comment>
<dbReference type="EMBL" id="QGGQ01000003">
    <property type="protein sequence ID" value="PWK23974.1"/>
    <property type="molecule type" value="Genomic_DNA"/>
</dbReference>
<protein>
    <submittedName>
        <fullName evidence="2">Uncharacterized protein</fullName>
    </submittedName>
</protein>